<reference evidence="2" key="1">
    <citation type="submission" date="2019-06" db="EMBL/GenBank/DDBJ databases">
        <authorList>
            <person name="Zheng W."/>
        </authorList>
    </citation>
    <scope>NUCLEOTIDE SEQUENCE</scope>
    <source>
        <strain evidence="2">QDHG01</strain>
    </source>
</reference>
<accession>A0A8J8T614</accession>
<evidence type="ECO:0000313" key="2">
    <source>
        <dbReference type="EMBL" id="TNV82836.1"/>
    </source>
</evidence>
<comment type="caution">
    <text evidence="2">The sequence shown here is derived from an EMBL/GenBank/DDBJ whole genome shotgun (WGS) entry which is preliminary data.</text>
</comment>
<gene>
    <name evidence="2" type="ORF">FGO68_gene10408</name>
</gene>
<evidence type="ECO:0000256" key="1">
    <source>
        <dbReference type="SAM" id="Phobius"/>
    </source>
</evidence>
<sequence length="743" mass="85812">MRDIANSLYGGSIEWEFIVQAIPCYILLVTSIYRLYQIKDHGQPRQMRYGWQLSLKLLLSAMVILLRILQIFHHFSDLNDEDLLVVTDEESMHQDPIADVEKPNQNAPNQKKAWLQRAGYQSQMSLLYLQFILAQGLSIYLLQAQHFKGHDQVWYCHRLFWGLSALGSVSVIKFSVDGWYSLLLDFLLFSISLGLFVLDFYPFKCRCIRNTSDLDEQSERLMTISASKDQSGTRQTINGEGGSVQELSEIQYFGKRLKKMRDLTSIDGGSKKIDFLFKSKLSSNQGTLMFEFKVFLPISPLPQQASIQDNEATLQSLPLGFHTGEYQLKKSLKDFIDLSNHLAFNFGQTAPKLDKQLFSQRTLKSERTRMMQKSIKHVESFMKRVGRSQCFWEDQFLHFLQINDPATIQYLTSQESPNKSSTIGSQLPRDSIIVKQEENQETHTELFHEIHFIDNYESLERSQACKKTLTGIVQTQTELLTITHHNTFSEIKITEQRPSIVEHHSKKLKVSVSGRSWIVVRTISDWEQVLLFHKVKTCHQLETQANIQSPTLDLLLFIDYFQSTTIDATEHLYNLLSTSGYRVLSVSLKSTQIEINSTGQSSQVFTIEVTLTILSMKREELIILKKSFKDIKRFIKSVKRDLDAFQSFSVLSSIEIPDAKREEDLYHQMDLSPEVLVDTIEQLLQQQDIRQLDATCWFLSREIQSRYARFVSSNENSDQSCDIMRRSIDKSQCSSIEISFDEA</sequence>
<keyword evidence="3" id="KW-1185">Reference proteome</keyword>
<feature type="transmembrane region" description="Helical" evidence="1">
    <location>
        <begin position="125"/>
        <end position="142"/>
    </location>
</feature>
<keyword evidence="1" id="KW-0812">Transmembrane</keyword>
<name>A0A8J8T614_HALGN</name>
<dbReference type="OrthoDB" id="10610412at2759"/>
<keyword evidence="1" id="KW-0472">Membrane</keyword>
<dbReference type="AlphaFoldDB" id="A0A8J8T614"/>
<dbReference type="Proteomes" id="UP000785679">
    <property type="component" value="Unassembled WGS sequence"/>
</dbReference>
<feature type="transmembrane region" description="Helical" evidence="1">
    <location>
        <begin position="178"/>
        <end position="201"/>
    </location>
</feature>
<feature type="transmembrane region" description="Helical" evidence="1">
    <location>
        <begin position="17"/>
        <end position="36"/>
    </location>
</feature>
<protein>
    <submittedName>
        <fullName evidence="2">Uncharacterized protein</fullName>
    </submittedName>
</protein>
<organism evidence="2 3">
    <name type="scientific">Halteria grandinella</name>
    <dbReference type="NCBI Taxonomy" id="5974"/>
    <lineage>
        <taxon>Eukaryota</taxon>
        <taxon>Sar</taxon>
        <taxon>Alveolata</taxon>
        <taxon>Ciliophora</taxon>
        <taxon>Intramacronucleata</taxon>
        <taxon>Spirotrichea</taxon>
        <taxon>Stichotrichia</taxon>
        <taxon>Sporadotrichida</taxon>
        <taxon>Halteriidae</taxon>
        <taxon>Halteria</taxon>
    </lineage>
</organism>
<proteinExistence type="predicted"/>
<feature type="transmembrane region" description="Helical" evidence="1">
    <location>
        <begin position="57"/>
        <end position="75"/>
    </location>
</feature>
<keyword evidence="1" id="KW-1133">Transmembrane helix</keyword>
<dbReference type="EMBL" id="RRYP01004469">
    <property type="protein sequence ID" value="TNV82836.1"/>
    <property type="molecule type" value="Genomic_DNA"/>
</dbReference>
<evidence type="ECO:0000313" key="3">
    <source>
        <dbReference type="Proteomes" id="UP000785679"/>
    </source>
</evidence>